<feature type="transmembrane region" description="Helical" evidence="5">
    <location>
        <begin position="211"/>
        <end position="233"/>
    </location>
</feature>
<feature type="transmembrane region" description="Helical" evidence="5">
    <location>
        <begin position="358"/>
        <end position="384"/>
    </location>
</feature>
<dbReference type="Pfam" id="PF01490">
    <property type="entry name" value="Aa_trans"/>
    <property type="match status" value="1"/>
</dbReference>
<evidence type="ECO:0000259" key="6">
    <source>
        <dbReference type="Pfam" id="PF01490"/>
    </source>
</evidence>
<name>A0AAE0YKN8_9GAST</name>
<evidence type="ECO:0000256" key="3">
    <source>
        <dbReference type="ARBA" id="ARBA00022989"/>
    </source>
</evidence>
<feature type="transmembrane region" description="Helical" evidence="5">
    <location>
        <begin position="122"/>
        <end position="145"/>
    </location>
</feature>
<feature type="transmembrane region" description="Helical" evidence="5">
    <location>
        <begin position="245"/>
        <end position="264"/>
    </location>
</feature>
<evidence type="ECO:0000256" key="4">
    <source>
        <dbReference type="ARBA" id="ARBA00023136"/>
    </source>
</evidence>
<dbReference type="AlphaFoldDB" id="A0AAE0YKN8"/>
<evidence type="ECO:0000256" key="2">
    <source>
        <dbReference type="ARBA" id="ARBA00022692"/>
    </source>
</evidence>
<accession>A0AAE0YKN8</accession>
<feature type="transmembrane region" description="Helical" evidence="5">
    <location>
        <begin position="284"/>
        <end position="306"/>
    </location>
</feature>
<dbReference type="PANTHER" id="PTHR22950:SF652">
    <property type="entry name" value="TRANSMEMBRANE AMINO ACID TRANSPORTER FAMILY PROTEIN"/>
    <property type="match status" value="1"/>
</dbReference>
<dbReference type="InterPro" id="IPR013057">
    <property type="entry name" value="AA_transpt_TM"/>
</dbReference>
<gene>
    <name evidence="7" type="ORF">RRG08_057228</name>
</gene>
<keyword evidence="3 5" id="KW-1133">Transmembrane helix</keyword>
<comment type="caution">
    <text evidence="7">The sequence shown here is derived from an EMBL/GenBank/DDBJ whole genome shotgun (WGS) entry which is preliminary data.</text>
</comment>
<feature type="transmembrane region" description="Helical" evidence="5">
    <location>
        <begin position="405"/>
        <end position="425"/>
    </location>
</feature>
<feature type="domain" description="Amino acid transporter transmembrane" evidence="6">
    <location>
        <begin position="90"/>
        <end position="495"/>
    </location>
</feature>
<feature type="transmembrane region" description="Helical" evidence="5">
    <location>
        <begin position="431"/>
        <end position="452"/>
    </location>
</feature>
<dbReference type="GO" id="GO:0016020">
    <property type="term" value="C:membrane"/>
    <property type="evidence" value="ECO:0007669"/>
    <property type="project" value="UniProtKB-SubCell"/>
</dbReference>
<evidence type="ECO:0000256" key="1">
    <source>
        <dbReference type="ARBA" id="ARBA00004141"/>
    </source>
</evidence>
<evidence type="ECO:0000313" key="7">
    <source>
        <dbReference type="EMBL" id="KAK3749419.1"/>
    </source>
</evidence>
<dbReference type="PANTHER" id="PTHR22950">
    <property type="entry name" value="AMINO ACID TRANSPORTER"/>
    <property type="match status" value="1"/>
</dbReference>
<proteinExistence type="predicted"/>
<dbReference type="Proteomes" id="UP001283361">
    <property type="component" value="Unassembled WGS sequence"/>
</dbReference>
<keyword evidence="4 5" id="KW-0472">Membrane</keyword>
<reference evidence="7" key="1">
    <citation type="journal article" date="2023" name="G3 (Bethesda)">
        <title>A reference genome for the long-term kleptoplast-retaining sea slug Elysia crispata morphotype clarki.</title>
        <authorList>
            <person name="Eastman K.E."/>
            <person name="Pendleton A.L."/>
            <person name="Shaikh M.A."/>
            <person name="Suttiyut T."/>
            <person name="Ogas R."/>
            <person name="Tomko P."/>
            <person name="Gavelis G."/>
            <person name="Widhalm J.R."/>
            <person name="Wisecaver J.H."/>
        </authorList>
    </citation>
    <scope>NUCLEOTIDE SEQUENCE</scope>
    <source>
        <strain evidence="7">ECLA1</strain>
    </source>
</reference>
<feature type="transmembrane region" description="Helical" evidence="5">
    <location>
        <begin position="318"/>
        <end position="338"/>
    </location>
</feature>
<evidence type="ECO:0000313" key="8">
    <source>
        <dbReference type="Proteomes" id="UP001283361"/>
    </source>
</evidence>
<keyword evidence="8" id="KW-1185">Reference proteome</keyword>
<feature type="transmembrane region" description="Helical" evidence="5">
    <location>
        <begin position="166"/>
        <end position="191"/>
    </location>
</feature>
<feature type="transmembrane region" description="Helical" evidence="5">
    <location>
        <begin position="472"/>
        <end position="496"/>
    </location>
</feature>
<evidence type="ECO:0000256" key="5">
    <source>
        <dbReference type="SAM" id="Phobius"/>
    </source>
</evidence>
<organism evidence="7 8">
    <name type="scientific">Elysia crispata</name>
    <name type="common">lettuce slug</name>
    <dbReference type="NCBI Taxonomy" id="231223"/>
    <lineage>
        <taxon>Eukaryota</taxon>
        <taxon>Metazoa</taxon>
        <taxon>Spiralia</taxon>
        <taxon>Lophotrochozoa</taxon>
        <taxon>Mollusca</taxon>
        <taxon>Gastropoda</taxon>
        <taxon>Heterobranchia</taxon>
        <taxon>Euthyneura</taxon>
        <taxon>Panpulmonata</taxon>
        <taxon>Sacoglossa</taxon>
        <taxon>Placobranchoidea</taxon>
        <taxon>Plakobranchidae</taxon>
        <taxon>Elysia</taxon>
    </lineage>
</organism>
<protein>
    <recommendedName>
        <fullName evidence="6">Amino acid transporter transmembrane domain-containing protein</fullName>
    </recommendedName>
</protein>
<dbReference type="EMBL" id="JAWDGP010005940">
    <property type="protein sequence ID" value="KAK3749419.1"/>
    <property type="molecule type" value="Genomic_DNA"/>
</dbReference>
<sequence length="511" mass="56576">MFQLQSRHFAFLVCVRNQHKLTADPLEGLKLDSNLITANTKKEMSIQVTRRLPPSVGNDDSTDDIIINETTPILSREIQIVSKVSAPPSGSGWFGSAFLVVNAALGAGLLNFPLAYHQAGGVLMAIVMQSIFLVFVVAAIMILGYCSDIKGTNNYQDVVHSVCGPWAQIACAVSITLYCFGTCITFLIIIGDQWEMFFLDVARDFYCNTSPFYMGRAFIISVTSCIFILPLCFPRRIDFLKYASFIGVIGILYVVGLVTAKYFAPHTNSGPIATHPKSWIDVFLVVPEVCFAYQCHVSIIPIYSCMEKRNLREFSKTVSLAMVLCVITYTVTAALGYLQFGANITTDILVAFQPDTAVIVAVILVAIKTYTTYPILLFCGRAGFECIWTTIWQMSVEDMIRHEKIRRIITTLVWFGLTLILAISIPNIGVVIQVLGAFAAIFIFIFPGMCLLKAMQNQLESGIPQPRKVYWLRGFAIAFIILGAFIFGLTLSQAIMKDLKGAKPDSSKYTC</sequence>
<dbReference type="GO" id="GO:0015179">
    <property type="term" value="F:L-amino acid transmembrane transporter activity"/>
    <property type="evidence" value="ECO:0007669"/>
    <property type="project" value="TreeGrafter"/>
</dbReference>
<comment type="subcellular location">
    <subcellularLocation>
        <location evidence="1">Membrane</location>
        <topology evidence="1">Multi-pass membrane protein</topology>
    </subcellularLocation>
</comment>
<feature type="transmembrane region" description="Helical" evidence="5">
    <location>
        <begin position="93"/>
        <end position="116"/>
    </location>
</feature>
<keyword evidence="2 5" id="KW-0812">Transmembrane</keyword>